<evidence type="ECO:0000256" key="3">
    <source>
        <dbReference type="ARBA" id="ARBA00023110"/>
    </source>
</evidence>
<protein>
    <recommendedName>
        <fullName evidence="2">peptidylprolyl isomerase</fullName>
        <ecNumber evidence="2">5.2.1.8</ecNumber>
    </recommendedName>
</protein>
<keyword evidence="4" id="KW-0413">Isomerase</keyword>
<evidence type="ECO:0000313" key="7">
    <source>
        <dbReference type="EMBL" id="OMJ83474.1"/>
    </source>
</evidence>
<keyword evidence="8" id="KW-1185">Reference proteome</keyword>
<proteinExistence type="predicted"/>
<dbReference type="SMART" id="SM00028">
    <property type="entry name" value="TPR"/>
    <property type="match status" value="3"/>
</dbReference>
<evidence type="ECO:0000256" key="6">
    <source>
        <dbReference type="SAM" id="Phobius"/>
    </source>
</evidence>
<evidence type="ECO:0000313" key="8">
    <source>
        <dbReference type="Proteomes" id="UP000187209"/>
    </source>
</evidence>
<dbReference type="EMBL" id="MPUH01000302">
    <property type="protein sequence ID" value="OMJ83474.1"/>
    <property type="molecule type" value="Genomic_DNA"/>
</dbReference>
<reference evidence="7 8" key="1">
    <citation type="submission" date="2016-11" db="EMBL/GenBank/DDBJ databases">
        <title>The macronuclear genome of Stentor coeruleus: a giant cell with tiny introns.</title>
        <authorList>
            <person name="Slabodnick M."/>
            <person name="Ruby J.G."/>
            <person name="Reiff S.B."/>
            <person name="Swart E.C."/>
            <person name="Gosai S."/>
            <person name="Prabakaran S."/>
            <person name="Witkowska E."/>
            <person name="Larue G.E."/>
            <person name="Fisher S."/>
            <person name="Freeman R.M."/>
            <person name="Gunawardena J."/>
            <person name="Chu W."/>
            <person name="Stover N.A."/>
            <person name="Gregory B.D."/>
            <person name="Nowacki M."/>
            <person name="Derisi J."/>
            <person name="Roy S.W."/>
            <person name="Marshall W.F."/>
            <person name="Sood P."/>
        </authorList>
    </citation>
    <scope>NUCLEOTIDE SEQUENCE [LARGE SCALE GENOMIC DNA]</scope>
    <source>
        <strain evidence="7">WM001</strain>
    </source>
</reference>
<gene>
    <name evidence="7" type="ORF">SteCoe_15574</name>
</gene>
<dbReference type="InterPro" id="IPR019734">
    <property type="entry name" value="TPR_rpt"/>
</dbReference>
<feature type="transmembrane region" description="Helical" evidence="6">
    <location>
        <begin position="371"/>
        <end position="390"/>
    </location>
</feature>
<dbReference type="Proteomes" id="UP000187209">
    <property type="component" value="Unassembled WGS sequence"/>
</dbReference>
<dbReference type="InterPro" id="IPR011990">
    <property type="entry name" value="TPR-like_helical_dom_sf"/>
</dbReference>
<dbReference type="SUPFAM" id="SSF48452">
    <property type="entry name" value="TPR-like"/>
    <property type="match status" value="1"/>
</dbReference>
<comment type="caution">
    <text evidence="7">The sequence shown here is derived from an EMBL/GenBank/DDBJ whole genome shotgun (WGS) entry which is preliminary data.</text>
</comment>
<dbReference type="Gene3D" id="1.25.40.10">
    <property type="entry name" value="Tetratricopeptide repeat domain"/>
    <property type="match status" value="1"/>
</dbReference>
<accession>A0A1R2C363</accession>
<dbReference type="PANTHER" id="PTHR46512">
    <property type="entry name" value="PEPTIDYLPROLYL ISOMERASE"/>
    <property type="match status" value="1"/>
</dbReference>
<dbReference type="GO" id="GO:0003755">
    <property type="term" value="F:peptidyl-prolyl cis-trans isomerase activity"/>
    <property type="evidence" value="ECO:0007669"/>
    <property type="project" value="UniProtKB-EC"/>
</dbReference>
<sequence>MEAKTEFDRLMREAVAIKSAQLAQYRKKFDLWPQFHQAGLYYSDSFANMRESSLEEKIPVYEAKKKEGTDLFSAGDYQGALHKYEETLTLFRWVKNRNEKWRNSGIEDDDLTIEYVEINDQSKEMMIALYLNIALCNLKLEVWKESIAACDEAIILDNQNVKALYRKAIALTLPIGSDLDDYRTGIKLLSEALKYDPTNTMVRQKLIEFQDFLQKEKKKSKETFHSFFKKPAYEDAQPEKNTNAVKEYDDLIVKGENMIKDLKSHGKDSEAKKLEKNVKLMKKYKDKALNEAKKKTLDFDNPTEEMKKNAKEFGIDLDDPIVKAELNKLKNKKVDELSSDEEETKAKEKSSKGILKPGKIRNVSVEKESWFSWKMWLLGLAVMIFGIYWYTPNETELW</sequence>
<keyword evidence="3" id="KW-0697">Rotamase</keyword>
<evidence type="ECO:0000256" key="1">
    <source>
        <dbReference type="ARBA" id="ARBA00000971"/>
    </source>
</evidence>
<keyword evidence="6" id="KW-0812">Transmembrane</keyword>
<evidence type="ECO:0000256" key="5">
    <source>
        <dbReference type="SAM" id="MobiDB-lite"/>
    </source>
</evidence>
<dbReference type="EC" id="5.2.1.8" evidence="2"/>
<name>A0A1R2C363_9CILI</name>
<dbReference type="OrthoDB" id="298012at2759"/>
<keyword evidence="6" id="KW-0472">Membrane</keyword>
<dbReference type="AlphaFoldDB" id="A0A1R2C363"/>
<evidence type="ECO:0000256" key="2">
    <source>
        <dbReference type="ARBA" id="ARBA00013194"/>
    </source>
</evidence>
<feature type="region of interest" description="Disordered" evidence="5">
    <location>
        <begin position="334"/>
        <end position="353"/>
    </location>
</feature>
<comment type="catalytic activity">
    <reaction evidence="1">
        <text>[protein]-peptidylproline (omega=180) = [protein]-peptidylproline (omega=0)</text>
        <dbReference type="Rhea" id="RHEA:16237"/>
        <dbReference type="Rhea" id="RHEA-COMP:10747"/>
        <dbReference type="Rhea" id="RHEA-COMP:10748"/>
        <dbReference type="ChEBI" id="CHEBI:83833"/>
        <dbReference type="ChEBI" id="CHEBI:83834"/>
        <dbReference type="EC" id="5.2.1.8"/>
    </reaction>
</comment>
<keyword evidence="6" id="KW-1133">Transmembrane helix</keyword>
<organism evidence="7 8">
    <name type="scientific">Stentor coeruleus</name>
    <dbReference type="NCBI Taxonomy" id="5963"/>
    <lineage>
        <taxon>Eukaryota</taxon>
        <taxon>Sar</taxon>
        <taxon>Alveolata</taxon>
        <taxon>Ciliophora</taxon>
        <taxon>Postciliodesmatophora</taxon>
        <taxon>Heterotrichea</taxon>
        <taxon>Heterotrichida</taxon>
        <taxon>Stentoridae</taxon>
        <taxon>Stentor</taxon>
    </lineage>
</organism>
<evidence type="ECO:0000256" key="4">
    <source>
        <dbReference type="ARBA" id="ARBA00023235"/>
    </source>
</evidence>
<dbReference type="PANTHER" id="PTHR46512:SF9">
    <property type="entry name" value="PEPTIDYLPROLYL ISOMERASE"/>
    <property type="match status" value="1"/>
</dbReference>
<dbReference type="InterPro" id="IPR050754">
    <property type="entry name" value="FKBP4/5/8-like"/>
</dbReference>